<name>A0A2D0KBS0_9GAMM</name>
<evidence type="ECO:0000313" key="1">
    <source>
        <dbReference type="EMBL" id="PHM60802.1"/>
    </source>
</evidence>
<reference evidence="1 2" key="1">
    <citation type="journal article" date="2017" name="Nat. Microbiol.">
        <title>Natural product diversity associated with the nematode symbionts Photorhabdus and Xenorhabdus.</title>
        <authorList>
            <person name="Tobias N.J."/>
            <person name="Wolff H."/>
            <person name="Djahanschiri B."/>
            <person name="Grundmann F."/>
            <person name="Kronenwerth M."/>
            <person name="Shi Y.M."/>
            <person name="Simonyi S."/>
            <person name="Grun P."/>
            <person name="Shapiro-Ilan D."/>
            <person name="Pidot S.J."/>
            <person name="Stinear T.P."/>
            <person name="Ebersberger I."/>
            <person name="Bode H.B."/>
        </authorList>
    </citation>
    <scope>NUCLEOTIDE SEQUENCE [LARGE SCALE GENOMIC DNA]</scope>
    <source>
        <strain evidence="1 2">DSM 17904</strain>
    </source>
</reference>
<accession>A0A2D0KBS0</accession>
<dbReference type="RefSeq" id="WP_099121961.1">
    <property type="nucleotide sequence ID" value="NZ_CAWNRH010000123.1"/>
</dbReference>
<dbReference type="EMBL" id="NJAJ01000047">
    <property type="protein sequence ID" value="PHM60802.1"/>
    <property type="molecule type" value="Genomic_DNA"/>
</dbReference>
<evidence type="ECO:0000313" key="2">
    <source>
        <dbReference type="Proteomes" id="UP000222366"/>
    </source>
</evidence>
<organism evidence="1 2">
    <name type="scientific">Xenorhabdus stockiae</name>
    <dbReference type="NCBI Taxonomy" id="351614"/>
    <lineage>
        <taxon>Bacteria</taxon>
        <taxon>Pseudomonadati</taxon>
        <taxon>Pseudomonadota</taxon>
        <taxon>Gammaproteobacteria</taxon>
        <taxon>Enterobacterales</taxon>
        <taxon>Morganellaceae</taxon>
        <taxon>Xenorhabdus</taxon>
    </lineage>
</organism>
<protein>
    <submittedName>
        <fullName evidence="1">Uncharacterized protein</fullName>
    </submittedName>
</protein>
<gene>
    <name evidence="1" type="ORF">Xsto_03625</name>
</gene>
<comment type="caution">
    <text evidence="1">The sequence shown here is derived from an EMBL/GenBank/DDBJ whole genome shotgun (WGS) entry which is preliminary data.</text>
</comment>
<keyword evidence="2" id="KW-1185">Reference proteome</keyword>
<proteinExistence type="predicted"/>
<dbReference type="Proteomes" id="UP000222366">
    <property type="component" value="Unassembled WGS sequence"/>
</dbReference>
<dbReference type="AlphaFoldDB" id="A0A2D0KBS0"/>
<sequence>MKPQQKNNNPSEEIKNLMEFSIELSSGHQNDTIYANGNMQAGVRINIKANSAGGHIIHLSDEQLNSIELINYVTSEKLVGKWSYSSVENDYNHTFRPPYSTPDDKDFSSSYKSIKDDKLDNDPDIQKKSYWITTTEVAPIKIAAQITLDGITYATNQGYFDSSADINGYSPIVYHARNLMIPPSEKTNSGIYDVTVITKEYDTEIERHTEHYNWEQYNYYVRPKPDVGGFKVKSVEIADTYNDTEVNDNDYHGFTHRTESQNLHLCFLWGTEKIEKRKAGNQTREKKYSRPDFYDSKTYIATPEVEILTTPNNDTISISRLYFQSPEEGFWEDFSNNKPKFKFIDEYGNQSNQIKIEMEDYQSFYLEDWKY</sequence>